<dbReference type="Proteomes" id="UP000231658">
    <property type="component" value="Unassembled WGS sequence"/>
</dbReference>
<dbReference type="OrthoDB" id="5297629at2"/>
<accession>A0A1C3RC02</accession>
<organism evidence="2 3">
    <name type="scientific">Candidatus Terasakiella magnetica</name>
    <dbReference type="NCBI Taxonomy" id="1867952"/>
    <lineage>
        <taxon>Bacteria</taxon>
        <taxon>Pseudomonadati</taxon>
        <taxon>Pseudomonadota</taxon>
        <taxon>Alphaproteobacteria</taxon>
        <taxon>Rhodospirillales</taxon>
        <taxon>Terasakiellaceae</taxon>
        <taxon>Terasakiella</taxon>
    </lineage>
</organism>
<dbReference type="EMBL" id="FLYE01000001">
    <property type="protein sequence ID" value="SCA54764.1"/>
    <property type="molecule type" value="Genomic_DNA"/>
</dbReference>
<feature type="domain" description="SiaC family regulatory phosphoprotein" evidence="1">
    <location>
        <begin position="6"/>
        <end position="125"/>
    </location>
</feature>
<reference evidence="2 3" key="1">
    <citation type="submission" date="2016-07" db="EMBL/GenBank/DDBJ databases">
        <authorList>
            <person name="Lefevre C.T."/>
        </authorList>
    </citation>
    <scope>NUCLEOTIDE SEQUENCE [LARGE SCALE GENOMIC DNA]</scope>
    <source>
        <strain evidence="2">PR1</strain>
    </source>
</reference>
<dbReference type="InterPro" id="IPR018530">
    <property type="entry name" value="SiaC"/>
</dbReference>
<dbReference type="AlphaFoldDB" id="A0A1C3RC02"/>
<dbReference type="STRING" id="1867952.MTBPR1_10011"/>
<name>A0A1C3RC02_9PROT</name>
<dbReference type="Pfam" id="PF09345">
    <property type="entry name" value="SiaC"/>
    <property type="match status" value="1"/>
</dbReference>
<dbReference type="RefSeq" id="WP_069185514.1">
    <property type="nucleotide sequence ID" value="NZ_FLYE01000001.1"/>
</dbReference>
<protein>
    <recommendedName>
        <fullName evidence="1">SiaC family regulatory phosphoprotein domain-containing protein</fullName>
    </recommendedName>
</protein>
<evidence type="ECO:0000313" key="3">
    <source>
        <dbReference type="Proteomes" id="UP000231658"/>
    </source>
</evidence>
<sequence>MENVKIAATERSPEIEFDFDSNVFTMRGESYPEDVNEFFGPLMERLESHFEDQDASEIKFTFELIYFNSSTAKILMGLFDLFDETAEAGNKVLVEWRFEEDDDNMEELGEEYGEDLEFAEFILKEVAAD</sequence>
<evidence type="ECO:0000259" key="1">
    <source>
        <dbReference type="Pfam" id="PF09345"/>
    </source>
</evidence>
<evidence type="ECO:0000313" key="2">
    <source>
        <dbReference type="EMBL" id="SCA54764.1"/>
    </source>
</evidence>
<gene>
    <name evidence="2" type="ORF">MTBPR1_10011</name>
</gene>
<proteinExistence type="predicted"/>
<keyword evidence="3" id="KW-1185">Reference proteome</keyword>